<feature type="domain" description="Methyltransferase type 11" evidence="1">
    <location>
        <begin position="51"/>
        <end position="151"/>
    </location>
</feature>
<dbReference type="AlphaFoldDB" id="A0A3P1TC70"/>
<dbReference type="GO" id="GO:0032259">
    <property type="term" value="P:methylation"/>
    <property type="evidence" value="ECO:0007669"/>
    <property type="project" value="UniProtKB-KW"/>
</dbReference>
<evidence type="ECO:0000313" key="2">
    <source>
        <dbReference type="EMBL" id="RRD07042.1"/>
    </source>
</evidence>
<dbReference type="RefSeq" id="WP_124841745.1">
    <property type="nucleotide sequence ID" value="NZ_RQZG01000001.1"/>
</dbReference>
<dbReference type="InterPro" id="IPR050508">
    <property type="entry name" value="Methyltransf_Superfamily"/>
</dbReference>
<accession>A0A3P1TC70</accession>
<keyword evidence="2" id="KW-0808">Transferase</keyword>
<dbReference type="GO" id="GO:0008757">
    <property type="term" value="F:S-adenosylmethionine-dependent methyltransferase activity"/>
    <property type="evidence" value="ECO:0007669"/>
    <property type="project" value="InterPro"/>
</dbReference>
<name>A0A3P1TC70_9ACTN</name>
<dbReference type="Gene3D" id="3.40.50.150">
    <property type="entry name" value="Vaccinia Virus protein VP39"/>
    <property type="match status" value="1"/>
</dbReference>
<dbReference type="Pfam" id="PF08241">
    <property type="entry name" value="Methyltransf_11"/>
    <property type="match status" value="1"/>
</dbReference>
<dbReference type="InterPro" id="IPR013216">
    <property type="entry name" value="Methyltransf_11"/>
</dbReference>
<evidence type="ECO:0000313" key="3">
    <source>
        <dbReference type="Proteomes" id="UP000280819"/>
    </source>
</evidence>
<proteinExistence type="predicted"/>
<protein>
    <submittedName>
        <fullName evidence="2">Methyltransferase domain-containing protein</fullName>
    </submittedName>
</protein>
<dbReference type="InterPro" id="IPR029063">
    <property type="entry name" value="SAM-dependent_MTases_sf"/>
</dbReference>
<dbReference type="OrthoDB" id="529208at2"/>
<reference evidence="2 3" key="1">
    <citation type="submission" date="2018-11" db="EMBL/GenBank/DDBJ databases">
        <title>Genomes From Bacteria Associated with the Canine Oral Cavity: a Test Case for Automated Genome-Based Taxonomic Assignment.</title>
        <authorList>
            <person name="Coil D.A."/>
            <person name="Jospin G."/>
            <person name="Darling A.E."/>
            <person name="Wallis C."/>
            <person name="Davis I.J."/>
            <person name="Harris S."/>
            <person name="Eisen J.A."/>
            <person name="Holcombe L.J."/>
            <person name="O'Flynn C."/>
        </authorList>
    </citation>
    <scope>NUCLEOTIDE SEQUENCE [LARGE SCALE GENOMIC DNA]</scope>
    <source>
        <strain evidence="2 3">OH887_COT-365</strain>
    </source>
</reference>
<keyword evidence="2" id="KW-0489">Methyltransferase</keyword>
<dbReference type="Proteomes" id="UP000280819">
    <property type="component" value="Unassembled WGS sequence"/>
</dbReference>
<gene>
    <name evidence="2" type="ORF">EII34_00655</name>
</gene>
<dbReference type="SUPFAM" id="SSF53335">
    <property type="entry name" value="S-adenosyl-L-methionine-dependent methyltransferases"/>
    <property type="match status" value="1"/>
</dbReference>
<dbReference type="EMBL" id="RQZG01000001">
    <property type="protein sequence ID" value="RRD07042.1"/>
    <property type="molecule type" value="Genomic_DNA"/>
</dbReference>
<dbReference type="CDD" id="cd02440">
    <property type="entry name" value="AdoMet_MTases"/>
    <property type="match status" value="1"/>
</dbReference>
<evidence type="ECO:0000259" key="1">
    <source>
        <dbReference type="Pfam" id="PF08241"/>
    </source>
</evidence>
<sequence>MGMEAEEVAAQLRCPHGEIGKQFGQVMNLRNLTMIVEALAQLDIHDGSRVLEVGCGNGGLLGHILSLAKGVRYAGVEISADMVEAAQAFNAPFLAAGLAEYVLLEDATEGLPFPEDSFDRALSVNTVYFQEDLGCWLGEMRRVLVPSGRLCLTFAERAFMRSLAFTRDGFHLVDGDEVVSVAGAQGWTLLRRVDRQDLAVSKDGELVERPFVHLVLEKGDERIPPN</sequence>
<dbReference type="PANTHER" id="PTHR42912:SF93">
    <property type="entry name" value="N6-ADENOSINE-METHYLTRANSFERASE TMT1A"/>
    <property type="match status" value="1"/>
</dbReference>
<organism evidence="2 3">
    <name type="scientific">Arachnia propionica</name>
    <dbReference type="NCBI Taxonomy" id="1750"/>
    <lineage>
        <taxon>Bacteria</taxon>
        <taxon>Bacillati</taxon>
        <taxon>Actinomycetota</taxon>
        <taxon>Actinomycetes</taxon>
        <taxon>Propionibacteriales</taxon>
        <taxon>Propionibacteriaceae</taxon>
        <taxon>Arachnia</taxon>
    </lineage>
</organism>
<dbReference type="PANTHER" id="PTHR42912">
    <property type="entry name" value="METHYLTRANSFERASE"/>
    <property type="match status" value="1"/>
</dbReference>
<comment type="caution">
    <text evidence="2">The sequence shown here is derived from an EMBL/GenBank/DDBJ whole genome shotgun (WGS) entry which is preliminary data.</text>
</comment>